<evidence type="ECO:0000313" key="4">
    <source>
        <dbReference type="Proteomes" id="UP000186922"/>
    </source>
</evidence>
<dbReference type="GO" id="GO:2001069">
    <property type="term" value="F:glycogen binding"/>
    <property type="evidence" value="ECO:0007669"/>
    <property type="project" value="TreeGrafter"/>
</dbReference>
<dbReference type="Gene3D" id="2.60.40.2440">
    <property type="entry name" value="Carbohydrate binding type-21 domain"/>
    <property type="match status" value="1"/>
</dbReference>
<dbReference type="PANTHER" id="PTHR12307:SF53">
    <property type="entry name" value="PROTEIN PHOSPHATASE 1 REGULATORY SUBUNIT"/>
    <property type="match status" value="1"/>
</dbReference>
<dbReference type="GO" id="GO:0008157">
    <property type="term" value="F:protein phosphatase 1 binding"/>
    <property type="evidence" value="ECO:0007669"/>
    <property type="project" value="TreeGrafter"/>
</dbReference>
<dbReference type="STRING" id="947166.A0A1D1V0H2"/>
<dbReference type="InterPro" id="IPR050782">
    <property type="entry name" value="PP1_regulatory_subunit_3"/>
</dbReference>
<gene>
    <name evidence="3" type="primary">RvY_06977-1</name>
    <name evidence="3" type="synonym">RvY_06977.1</name>
    <name evidence="3" type="ORF">RvY_06977</name>
</gene>
<dbReference type="PROSITE" id="PS51159">
    <property type="entry name" value="CBM21"/>
    <property type="match status" value="1"/>
</dbReference>
<dbReference type="OrthoDB" id="8942186at2759"/>
<sequence>MFVVPFSRMGLPEGASDSSVSFQQESISPRASQSSASSNDEWKEVPEEQIEKDGKDALRKEPHHSILKSINHDYDEDDDHTDEVDQLADRLKKSTSIDGIVQPKDIEGRGDVLPTATSLSEGVNLLGTSPGSNTLQDLYRLWTDATDEQADGNSDYVVPPKARRAASLKTKKTPPGTPSPKKMVRFADAMGLDLEKVRHFLQDQLPNTPSSTQTDVAVATLTNELNRHVTGKYLTPSFPQPCLAGNFLERIRTQKVCLDSVQTSDFHVSGFVRVLNVAFEKSLVVRYTFDNWKTSLDLAAQYVPNSNDNFSDRFQFSLYAPSYFDTGNVLQFCLCYKAGGQEYWDSNYGQNYCLTCCSGGGIPGFNALPYSPSTSAFL</sequence>
<protein>
    <recommendedName>
        <fullName evidence="2">CBM21 domain-containing protein</fullName>
    </recommendedName>
</protein>
<dbReference type="Pfam" id="PF03370">
    <property type="entry name" value="CBM_21"/>
    <property type="match status" value="1"/>
</dbReference>
<reference evidence="3 4" key="1">
    <citation type="journal article" date="2016" name="Nat. Commun.">
        <title>Extremotolerant tardigrade genome and improved radiotolerance of human cultured cells by tardigrade-unique protein.</title>
        <authorList>
            <person name="Hashimoto T."/>
            <person name="Horikawa D.D."/>
            <person name="Saito Y."/>
            <person name="Kuwahara H."/>
            <person name="Kozuka-Hata H."/>
            <person name="Shin-I T."/>
            <person name="Minakuchi Y."/>
            <person name="Ohishi K."/>
            <person name="Motoyama A."/>
            <person name="Aizu T."/>
            <person name="Enomoto A."/>
            <person name="Kondo K."/>
            <person name="Tanaka S."/>
            <person name="Hara Y."/>
            <person name="Koshikawa S."/>
            <person name="Sagara H."/>
            <person name="Miura T."/>
            <person name="Yokobori S."/>
            <person name="Miyagawa K."/>
            <person name="Suzuki Y."/>
            <person name="Kubo T."/>
            <person name="Oyama M."/>
            <person name="Kohara Y."/>
            <person name="Fujiyama A."/>
            <person name="Arakawa K."/>
            <person name="Katayama T."/>
            <person name="Toyoda A."/>
            <person name="Kunieda T."/>
        </authorList>
    </citation>
    <scope>NUCLEOTIDE SEQUENCE [LARGE SCALE GENOMIC DNA]</scope>
    <source>
        <strain evidence="3 4">YOKOZUNA-1</strain>
    </source>
</reference>
<dbReference type="GO" id="GO:0005979">
    <property type="term" value="P:regulation of glycogen biosynthetic process"/>
    <property type="evidence" value="ECO:0007669"/>
    <property type="project" value="TreeGrafter"/>
</dbReference>
<dbReference type="AlphaFoldDB" id="A0A1D1V0H2"/>
<feature type="compositionally biased region" description="Low complexity" evidence="1">
    <location>
        <begin position="26"/>
        <end position="38"/>
    </location>
</feature>
<organism evidence="3 4">
    <name type="scientific">Ramazzottius varieornatus</name>
    <name type="common">Water bear</name>
    <name type="synonym">Tardigrade</name>
    <dbReference type="NCBI Taxonomy" id="947166"/>
    <lineage>
        <taxon>Eukaryota</taxon>
        <taxon>Metazoa</taxon>
        <taxon>Ecdysozoa</taxon>
        <taxon>Tardigrada</taxon>
        <taxon>Eutardigrada</taxon>
        <taxon>Parachela</taxon>
        <taxon>Hypsibioidea</taxon>
        <taxon>Ramazzottiidae</taxon>
        <taxon>Ramazzottius</taxon>
    </lineage>
</organism>
<keyword evidence="4" id="KW-1185">Reference proteome</keyword>
<name>A0A1D1V0H2_RAMVA</name>
<accession>A0A1D1V0H2</accession>
<feature type="region of interest" description="Disordered" evidence="1">
    <location>
        <begin position="1"/>
        <end position="87"/>
    </location>
</feature>
<evidence type="ECO:0000256" key="1">
    <source>
        <dbReference type="SAM" id="MobiDB-lite"/>
    </source>
</evidence>
<dbReference type="PANTHER" id="PTHR12307">
    <property type="entry name" value="PROTEIN PHOSPHATASE 1 REGULATORY SUBUNIT"/>
    <property type="match status" value="1"/>
</dbReference>
<dbReference type="Proteomes" id="UP000186922">
    <property type="component" value="Unassembled WGS sequence"/>
</dbReference>
<feature type="compositionally biased region" description="Acidic residues" evidence="1">
    <location>
        <begin position="74"/>
        <end position="86"/>
    </location>
</feature>
<dbReference type="EMBL" id="BDGG01000003">
    <property type="protein sequence ID" value="GAU95344.1"/>
    <property type="molecule type" value="Genomic_DNA"/>
</dbReference>
<feature type="compositionally biased region" description="Basic and acidic residues" evidence="1">
    <location>
        <begin position="40"/>
        <end position="64"/>
    </location>
</feature>
<proteinExistence type="predicted"/>
<feature type="compositionally biased region" description="Polar residues" evidence="1">
    <location>
        <begin position="16"/>
        <end position="25"/>
    </location>
</feature>
<dbReference type="GO" id="GO:0000164">
    <property type="term" value="C:protein phosphatase type 1 complex"/>
    <property type="evidence" value="ECO:0007669"/>
    <property type="project" value="TreeGrafter"/>
</dbReference>
<dbReference type="InterPro" id="IPR038175">
    <property type="entry name" value="CBM21_dom_sf"/>
</dbReference>
<dbReference type="InterPro" id="IPR005036">
    <property type="entry name" value="CBM21_dom"/>
</dbReference>
<comment type="caution">
    <text evidence="3">The sequence shown here is derived from an EMBL/GenBank/DDBJ whole genome shotgun (WGS) entry which is preliminary data.</text>
</comment>
<evidence type="ECO:0000313" key="3">
    <source>
        <dbReference type="EMBL" id="GAU95344.1"/>
    </source>
</evidence>
<evidence type="ECO:0000259" key="2">
    <source>
        <dbReference type="PROSITE" id="PS51159"/>
    </source>
</evidence>
<feature type="domain" description="CBM21" evidence="2">
    <location>
        <begin position="248"/>
        <end position="355"/>
    </location>
</feature>